<keyword evidence="3" id="KW-1185">Reference proteome</keyword>
<gene>
    <name evidence="2" type="ORF">KV396_16115</name>
</gene>
<proteinExistence type="predicted"/>
<dbReference type="RefSeq" id="WP_247956349.1">
    <property type="nucleotide sequence ID" value="NZ_CP078077.1"/>
</dbReference>
<feature type="compositionally biased region" description="Acidic residues" evidence="1">
    <location>
        <begin position="41"/>
        <end position="52"/>
    </location>
</feature>
<accession>A0ABY4IWW6</accession>
<name>A0ABY4IWW6_9MICO</name>
<dbReference type="EMBL" id="CP078077">
    <property type="protein sequence ID" value="UPL15898.1"/>
    <property type="molecule type" value="Genomic_DNA"/>
</dbReference>
<sequence length="52" mass="5293">MSTPDSPETDDPRTYDGPDSDIAAGNITDADFTTDAPEGTSAEEETDADGGA</sequence>
<evidence type="ECO:0000313" key="2">
    <source>
        <dbReference type="EMBL" id="UPL15898.1"/>
    </source>
</evidence>
<evidence type="ECO:0000313" key="3">
    <source>
        <dbReference type="Proteomes" id="UP000831963"/>
    </source>
</evidence>
<evidence type="ECO:0000256" key="1">
    <source>
        <dbReference type="SAM" id="MobiDB-lite"/>
    </source>
</evidence>
<dbReference type="Proteomes" id="UP000831963">
    <property type="component" value="Chromosome"/>
</dbReference>
<protein>
    <submittedName>
        <fullName evidence="2">Uncharacterized protein</fullName>
    </submittedName>
</protein>
<reference evidence="2 3" key="1">
    <citation type="submission" date="2021-06" db="EMBL/GenBank/DDBJ databases">
        <title>Genome-based taxonomic framework of Microbacterium strains isolated from marine environment, the description of four new species and reclassification of four preexisting species.</title>
        <authorList>
            <person name="Lee S.D."/>
            <person name="Kim S.-M."/>
            <person name="Byeon Y.-S."/>
            <person name="Yang H.L."/>
            <person name="Kim I.S."/>
        </authorList>
    </citation>
    <scope>NUCLEOTIDE SEQUENCE [LARGE SCALE GENOMIC DNA]</scope>
    <source>
        <strain evidence="2 3">SSW1-36</strain>
    </source>
</reference>
<organism evidence="2 3">
    <name type="scientific">Microbacterium galbinum</name>
    <dbReference type="NCBI Taxonomy" id="2851646"/>
    <lineage>
        <taxon>Bacteria</taxon>
        <taxon>Bacillati</taxon>
        <taxon>Actinomycetota</taxon>
        <taxon>Actinomycetes</taxon>
        <taxon>Micrococcales</taxon>
        <taxon>Microbacteriaceae</taxon>
        <taxon>Microbacterium</taxon>
    </lineage>
</organism>
<feature type="region of interest" description="Disordered" evidence="1">
    <location>
        <begin position="1"/>
        <end position="52"/>
    </location>
</feature>